<dbReference type="PANTHER" id="PTHR15162">
    <property type="entry name" value="ASPARTOACYLASE"/>
    <property type="match status" value="1"/>
</dbReference>
<dbReference type="PANTHER" id="PTHR15162:SF7">
    <property type="entry name" value="SUCCINYLGLUTAMATE DESUCCINYLASE"/>
    <property type="match status" value="1"/>
</dbReference>
<gene>
    <name evidence="6" type="ORF">METZ01_LOCUS46699</name>
</gene>
<dbReference type="GO" id="GO:0005829">
    <property type="term" value="C:cytosol"/>
    <property type="evidence" value="ECO:0007669"/>
    <property type="project" value="TreeGrafter"/>
</dbReference>
<name>A0A381RPP1_9ZZZZ</name>
<accession>A0A381RPP1</accession>
<evidence type="ECO:0000256" key="2">
    <source>
        <dbReference type="ARBA" id="ARBA00022723"/>
    </source>
</evidence>
<keyword evidence="4" id="KW-0862">Zinc</keyword>
<organism evidence="6">
    <name type="scientific">marine metagenome</name>
    <dbReference type="NCBI Taxonomy" id="408172"/>
    <lineage>
        <taxon>unclassified sequences</taxon>
        <taxon>metagenomes</taxon>
        <taxon>ecological metagenomes</taxon>
    </lineage>
</organism>
<evidence type="ECO:0000256" key="3">
    <source>
        <dbReference type="ARBA" id="ARBA00022801"/>
    </source>
</evidence>
<proteinExistence type="predicted"/>
<evidence type="ECO:0000259" key="5">
    <source>
        <dbReference type="Pfam" id="PF24827"/>
    </source>
</evidence>
<dbReference type="InterPro" id="IPR055438">
    <property type="entry name" value="AstE_AspA_cat"/>
</dbReference>
<comment type="cofactor">
    <cofactor evidence="1">
        <name>Zn(2+)</name>
        <dbReference type="ChEBI" id="CHEBI:29105"/>
    </cofactor>
</comment>
<keyword evidence="2" id="KW-0479">Metal-binding</keyword>
<reference evidence="6" key="1">
    <citation type="submission" date="2018-05" db="EMBL/GenBank/DDBJ databases">
        <authorList>
            <person name="Lanie J.A."/>
            <person name="Ng W.-L."/>
            <person name="Kazmierczak K.M."/>
            <person name="Andrzejewski T.M."/>
            <person name="Davidsen T.M."/>
            <person name="Wayne K.J."/>
            <person name="Tettelin H."/>
            <person name="Glass J.I."/>
            <person name="Rusch D."/>
            <person name="Podicherti R."/>
            <person name="Tsui H.-C.T."/>
            <person name="Winkler M.E."/>
        </authorList>
    </citation>
    <scope>NUCLEOTIDE SEQUENCE</scope>
</reference>
<dbReference type="AlphaFoldDB" id="A0A381RPP1"/>
<feature type="domain" description="Succinylglutamate desuccinylase/Aspartoacylase catalytic" evidence="5">
    <location>
        <begin position="19"/>
        <end position="178"/>
    </location>
</feature>
<dbReference type="Gene3D" id="3.40.630.10">
    <property type="entry name" value="Zn peptidases"/>
    <property type="match status" value="1"/>
</dbReference>
<sequence>MDGLSIFDIKGVDQSRNRVITTLIHGNEPSGFIASHWWLRNDKIPATNIRIIICNPEAAKTKPKFSNRYLAHEKDLNRFFSACDSDMSEIALRARQIKQAVAEVKPEAVIDLHNTSGSSPAFGVILADDERTLDLVSLFTNKLILTGLTVGSIMEQSFNAPFATIECGGSNEISSHQVAKDGLHEFVSREFIFDNHSDRVEIHRHPLRIELVGDASIGFSHDRLPTTDITLRADAEKYNRQCISAGEFIGWCDTGELLPLQAIDEQGVDQINHLIDRDNGCLFAKQTMQLFMVNTILEIATNDCLFYATVEKSSLIEMEKIRIGT</sequence>
<dbReference type="GO" id="GO:0046872">
    <property type="term" value="F:metal ion binding"/>
    <property type="evidence" value="ECO:0007669"/>
    <property type="project" value="UniProtKB-KW"/>
</dbReference>
<protein>
    <recommendedName>
        <fullName evidence="5">Succinylglutamate desuccinylase/Aspartoacylase catalytic domain-containing protein</fullName>
    </recommendedName>
</protein>
<dbReference type="Pfam" id="PF24827">
    <property type="entry name" value="AstE_AspA_cat"/>
    <property type="match status" value="1"/>
</dbReference>
<evidence type="ECO:0000256" key="4">
    <source>
        <dbReference type="ARBA" id="ARBA00022833"/>
    </source>
</evidence>
<evidence type="ECO:0000256" key="1">
    <source>
        <dbReference type="ARBA" id="ARBA00001947"/>
    </source>
</evidence>
<dbReference type="GO" id="GO:0016788">
    <property type="term" value="F:hydrolase activity, acting on ester bonds"/>
    <property type="evidence" value="ECO:0007669"/>
    <property type="project" value="InterPro"/>
</dbReference>
<dbReference type="EMBL" id="UINC01002181">
    <property type="protein sequence ID" value="SUZ93845.1"/>
    <property type="molecule type" value="Genomic_DNA"/>
</dbReference>
<evidence type="ECO:0000313" key="6">
    <source>
        <dbReference type="EMBL" id="SUZ93845.1"/>
    </source>
</evidence>
<dbReference type="SUPFAM" id="SSF53187">
    <property type="entry name" value="Zn-dependent exopeptidases"/>
    <property type="match status" value="1"/>
</dbReference>
<keyword evidence="3" id="KW-0378">Hydrolase</keyword>
<dbReference type="InterPro" id="IPR050178">
    <property type="entry name" value="AspA/AstE_fam"/>
</dbReference>